<dbReference type="InterPro" id="IPR043428">
    <property type="entry name" value="LivM-like"/>
</dbReference>
<dbReference type="GO" id="GO:0005886">
    <property type="term" value="C:plasma membrane"/>
    <property type="evidence" value="ECO:0007669"/>
    <property type="project" value="UniProtKB-SubCell"/>
</dbReference>
<dbReference type="CDD" id="cd06581">
    <property type="entry name" value="TM_PBP1_LivM_like"/>
    <property type="match status" value="1"/>
</dbReference>
<evidence type="ECO:0000256" key="3">
    <source>
        <dbReference type="ARBA" id="ARBA00022692"/>
    </source>
</evidence>
<dbReference type="GO" id="GO:0015658">
    <property type="term" value="F:branched-chain amino acid transmembrane transporter activity"/>
    <property type="evidence" value="ECO:0007669"/>
    <property type="project" value="InterPro"/>
</dbReference>
<protein>
    <submittedName>
        <fullName evidence="8">Branched-chain amino acid ABC transporter permease</fullName>
    </submittedName>
</protein>
<feature type="transmembrane region" description="Helical" evidence="7">
    <location>
        <begin position="207"/>
        <end position="232"/>
    </location>
</feature>
<evidence type="ECO:0000256" key="4">
    <source>
        <dbReference type="ARBA" id="ARBA00022989"/>
    </source>
</evidence>
<keyword evidence="5 7" id="KW-0472">Membrane</keyword>
<organism evidence="8 9">
    <name type="scientific">Comamonas piscis</name>
    <dbReference type="NCBI Taxonomy" id="1562974"/>
    <lineage>
        <taxon>Bacteria</taxon>
        <taxon>Pseudomonadati</taxon>
        <taxon>Pseudomonadota</taxon>
        <taxon>Betaproteobacteria</taxon>
        <taxon>Burkholderiales</taxon>
        <taxon>Comamonadaceae</taxon>
        <taxon>Comamonas</taxon>
    </lineage>
</organism>
<dbReference type="InterPro" id="IPR001851">
    <property type="entry name" value="ABC_transp_permease"/>
</dbReference>
<gene>
    <name evidence="8" type="ORF">HS961_10875</name>
</gene>
<feature type="compositionally biased region" description="Polar residues" evidence="6">
    <location>
        <begin position="320"/>
        <end position="337"/>
    </location>
</feature>
<keyword evidence="3 7" id="KW-0812">Transmembrane</keyword>
<dbReference type="EMBL" id="CP058554">
    <property type="protein sequence ID" value="QMV73289.1"/>
    <property type="molecule type" value="Genomic_DNA"/>
</dbReference>
<name>A0A7G5EH14_9BURK</name>
<evidence type="ECO:0000256" key="7">
    <source>
        <dbReference type="SAM" id="Phobius"/>
    </source>
</evidence>
<proteinExistence type="predicted"/>
<evidence type="ECO:0000256" key="5">
    <source>
        <dbReference type="ARBA" id="ARBA00023136"/>
    </source>
</evidence>
<keyword evidence="4 7" id="KW-1133">Transmembrane helix</keyword>
<evidence type="ECO:0000256" key="2">
    <source>
        <dbReference type="ARBA" id="ARBA00022475"/>
    </source>
</evidence>
<dbReference type="PANTHER" id="PTHR30482:SF17">
    <property type="entry name" value="ABC TRANSPORTER ATP-BINDING PROTEIN"/>
    <property type="match status" value="1"/>
</dbReference>
<evidence type="ECO:0000313" key="8">
    <source>
        <dbReference type="EMBL" id="QMV73289.1"/>
    </source>
</evidence>
<feature type="transmembrane region" description="Helical" evidence="7">
    <location>
        <begin position="83"/>
        <end position="103"/>
    </location>
</feature>
<dbReference type="AlphaFoldDB" id="A0A7G5EH14"/>
<evidence type="ECO:0000256" key="6">
    <source>
        <dbReference type="SAM" id="MobiDB-lite"/>
    </source>
</evidence>
<sequence>MHFFSQRTNTILLVLALVALLLAPLVAYPVFLIKLMCYALLAASVNLLMGYAGLLSFGHAMFFGTAGYAAAHAIKVWGWDGSAAILLAMLCAMAVAVVTGLLAIRRHGIYFSMITLAFSQVIYFFALRLPFTGGEDGIQNVPRPEVFGFISLADNTTLYYFAATLVAAAFWLIYRIVYSPFGQVLRAIRDSEARAQSLGYQVLRYKLVIFVLSAALAGLAGALKVITFQLATLNDVNWTTSGEALLICIVGGLQTLLGPVIGAAIIVSMQNYLVAMAEWVLIIQGLVFVVVVMLFRKGIIGQLYAWLETRQARQAAPQLEAQNQAERQSRSQTGQGA</sequence>
<accession>A0A7G5EH14</accession>
<feature type="region of interest" description="Disordered" evidence="6">
    <location>
        <begin position="318"/>
        <end position="337"/>
    </location>
</feature>
<comment type="subcellular location">
    <subcellularLocation>
        <location evidence="1">Cell membrane</location>
        <topology evidence="1">Multi-pass membrane protein</topology>
    </subcellularLocation>
</comment>
<feature type="transmembrane region" description="Helical" evidence="7">
    <location>
        <begin position="109"/>
        <end position="127"/>
    </location>
</feature>
<dbReference type="Pfam" id="PF02653">
    <property type="entry name" value="BPD_transp_2"/>
    <property type="match status" value="1"/>
</dbReference>
<reference evidence="8 9" key="1">
    <citation type="journal article" date="2020" name="G3 (Bethesda)">
        <title>CeMbio - The Caenorhabditis elegans Microbiome Resource.</title>
        <authorList>
            <person name="Dirksen P."/>
            <person name="Assie A."/>
            <person name="Zimmermann J."/>
            <person name="Zhang F."/>
            <person name="Tietje A.M."/>
            <person name="Marsh S.A."/>
            <person name="Felix M.A."/>
            <person name="Shapira M."/>
            <person name="Kaleta C."/>
            <person name="Schulenburg H."/>
            <person name="Samuel B."/>
        </authorList>
    </citation>
    <scope>NUCLEOTIDE SEQUENCE [LARGE SCALE GENOMIC DNA]</scope>
    <source>
        <strain evidence="8 9">BIGb0172</strain>
    </source>
</reference>
<dbReference type="KEGG" id="cpis:HS961_10875"/>
<feature type="transmembrane region" description="Helical" evidence="7">
    <location>
        <begin position="51"/>
        <end position="71"/>
    </location>
</feature>
<feature type="transmembrane region" description="Helical" evidence="7">
    <location>
        <begin position="272"/>
        <end position="295"/>
    </location>
</feature>
<evidence type="ECO:0000256" key="1">
    <source>
        <dbReference type="ARBA" id="ARBA00004651"/>
    </source>
</evidence>
<dbReference type="PANTHER" id="PTHR30482">
    <property type="entry name" value="HIGH-AFFINITY BRANCHED-CHAIN AMINO ACID TRANSPORT SYSTEM PERMEASE"/>
    <property type="match status" value="1"/>
</dbReference>
<keyword evidence="2" id="KW-1003">Cell membrane</keyword>
<keyword evidence="9" id="KW-1185">Reference proteome</keyword>
<evidence type="ECO:0000313" key="9">
    <source>
        <dbReference type="Proteomes" id="UP000515240"/>
    </source>
</evidence>
<dbReference type="Proteomes" id="UP000515240">
    <property type="component" value="Chromosome"/>
</dbReference>
<dbReference type="RefSeq" id="WP_182327827.1">
    <property type="nucleotide sequence ID" value="NZ_CP058554.1"/>
</dbReference>
<feature type="transmembrane region" description="Helical" evidence="7">
    <location>
        <begin position="244"/>
        <end position="266"/>
    </location>
</feature>
<feature type="transmembrane region" description="Helical" evidence="7">
    <location>
        <begin position="158"/>
        <end position="177"/>
    </location>
</feature>